<dbReference type="EMBL" id="BAAADD010000003">
    <property type="protein sequence ID" value="GAA0566501.1"/>
    <property type="molecule type" value="Genomic_DNA"/>
</dbReference>
<proteinExistence type="predicted"/>
<comment type="caution">
    <text evidence="2">The sequence shown here is derived from an EMBL/GenBank/DDBJ whole genome shotgun (WGS) entry which is preliminary data.</text>
</comment>
<evidence type="ECO:0000256" key="1">
    <source>
        <dbReference type="SAM" id="SignalP"/>
    </source>
</evidence>
<dbReference type="Proteomes" id="UP001499951">
    <property type="component" value="Unassembled WGS sequence"/>
</dbReference>
<keyword evidence="1" id="KW-0732">Signal</keyword>
<evidence type="ECO:0000313" key="3">
    <source>
        <dbReference type="Proteomes" id="UP001499951"/>
    </source>
</evidence>
<dbReference type="RefSeq" id="WP_166933196.1">
    <property type="nucleotide sequence ID" value="NZ_BAAADD010000003.1"/>
</dbReference>
<protein>
    <submittedName>
        <fullName evidence="2">Uncharacterized protein</fullName>
    </submittedName>
</protein>
<gene>
    <name evidence="2" type="ORF">GCM10008942_13680</name>
</gene>
<accession>A0ABN1EH35</accession>
<name>A0ABN1EH35_9PROT</name>
<keyword evidence="3" id="KW-1185">Reference proteome</keyword>
<evidence type="ECO:0000313" key="2">
    <source>
        <dbReference type="EMBL" id="GAA0566501.1"/>
    </source>
</evidence>
<feature type="signal peptide" evidence="1">
    <location>
        <begin position="1"/>
        <end position="21"/>
    </location>
</feature>
<reference evidence="2 3" key="1">
    <citation type="journal article" date="2019" name="Int. J. Syst. Evol. Microbiol.">
        <title>The Global Catalogue of Microorganisms (GCM) 10K type strain sequencing project: providing services to taxonomists for standard genome sequencing and annotation.</title>
        <authorList>
            <consortium name="The Broad Institute Genomics Platform"/>
            <consortium name="The Broad Institute Genome Sequencing Center for Infectious Disease"/>
            <person name="Wu L."/>
            <person name="Ma J."/>
        </authorList>
    </citation>
    <scope>NUCLEOTIDE SEQUENCE [LARGE SCALE GENOMIC DNA]</scope>
    <source>
        <strain evidence="2 3">JCM 15089</strain>
    </source>
</reference>
<organism evidence="2 3">
    <name type="scientific">Rhizomicrobium electricum</name>
    <dbReference type="NCBI Taxonomy" id="480070"/>
    <lineage>
        <taxon>Bacteria</taxon>
        <taxon>Pseudomonadati</taxon>
        <taxon>Pseudomonadota</taxon>
        <taxon>Alphaproteobacteria</taxon>
        <taxon>Micropepsales</taxon>
        <taxon>Micropepsaceae</taxon>
        <taxon>Rhizomicrobium</taxon>
    </lineage>
</organism>
<feature type="chain" id="PRO_5045907963" evidence="1">
    <location>
        <begin position="22"/>
        <end position="343"/>
    </location>
</feature>
<sequence length="343" mass="35561">MPRMIAIAGLGLLLTATAAAAQTSPVGGGGAGSGPGGVVAPGTQMGRGNISAEDFNKLQDYVDVSKRLSGDNKGKTVEDLMKEDKAAATALVAAMPFACQVDKAVLAAEGPATVDGKTVQTKTYETVCTNGLGYFLTSRESLPTTALSCLAADAANAADKAAGRKPGPACLQPEVADVKTIATNLMTRIGTPCTARDYRWVGNNSSAHVEFGEVACTDNTGYIVTYALPGSTAPARALSCRESNARGLPCKLSDNGGEALTPQTFRKELKQRAIACDAADNDVRLHGQETNLKRFVVEFKCSQHPQGLVAYLPLNGVKAPFEVVDCAGAAKRGVTCALNPKRP</sequence>